<proteinExistence type="inferred from homology"/>
<keyword evidence="6" id="KW-1185">Reference proteome</keyword>
<evidence type="ECO:0000313" key="6">
    <source>
        <dbReference type="Proteomes" id="UP000294796"/>
    </source>
</evidence>
<keyword evidence="3" id="KW-0012">Acyltransferase</keyword>
<evidence type="ECO:0000256" key="2">
    <source>
        <dbReference type="ARBA" id="ARBA00022679"/>
    </source>
</evidence>
<evidence type="ECO:0000259" key="4">
    <source>
        <dbReference type="PROSITE" id="PS51186"/>
    </source>
</evidence>
<feature type="domain" description="N-acetyltransferase" evidence="4">
    <location>
        <begin position="6"/>
        <end position="161"/>
    </location>
</feature>
<dbReference type="InterPro" id="IPR000182">
    <property type="entry name" value="GNAT_dom"/>
</dbReference>
<evidence type="ECO:0000256" key="1">
    <source>
        <dbReference type="ARBA" id="ARBA00008694"/>
    </source>
</evidence>
<dbReference type="OrthoDB" id="9805924at2"/>
<dbReference type="PROSITE" id="PS51186">
    <property type="entry name" value="GNAT"/>
    <property type="match status" value="1"/>
</dbReference>
<evidence type="ECO:0000256" key="3">
    <source>
        <dbReference type="ARBA" id="ARBA00023315"/>
    </source>
</evidence>
<name>A0A4R5TKF5_9GAMM</name>
<evidence type="ECO:0000313" key="5">
    <source>
        <dbReference type="EMBL" id="TDK23029.1"/>
    </source>
</evidence>
<dbReference type="AlphaFoldDB" id="A0A4R5TKF5"/>
<dbReference type="Proteomes" id="UP000294796">
    <property type="component" value="Unassembled WGS sequence"/>
</dbReference>
<reference evidence="5 6" key="1">
    <citation type="submission" date="2019-03" db="EMBL/GenBank/DDBJ databases">
        <title>Luteimonas zhaokaii sp.nov., isolated from the rectal contents of Plateau pika in Yushu, Qinghai Province, China.</title>
        <authorList>
            <person name="Zhang G."/>
        </authorList>
    </citation>
    <scope>NUCLEOTIDE SEQUENCE [LARGE SCALE GENOMIC DNA]</scope>
    <source>
        <strain evidence="5 6">B9</strain>
    </source>
</reference>
<dbReference type="GO" id="GO:0008080">
    <property type="term" value="F:N-acetyltransferase activity"/>
    <property type="evidence" value="ECO:0007669"/>
    <property type="project" value="UniProtKB-ARBA"/>
</dbReference>
<dbReference type="Pfam" id="PF00583">
    <property type="entry name" value="Acetyltransf_1"/>
    <property type="match status" value="1"/>
</dbReference>
<dbReference type="EMBL" id="SMTF01000011">
    <property type="protein sequence ID" value="TDK23029.1"/>
    <property type="molecule type" value="Genomic_DNA"/>
</dbReference>
<dbReference type="FunFam" id="3.40.630.30:FF:000064">
    <property type="entry name" value="GNAT family acetyltransferase"/>
    <property type="match status" value="1"/>
</dbReference>
<organism evidence="5 6">
    <name type="scientific">Luteimonas aestuarii</name>
    <dbReference type="NCBI Taxonomy" id="453837"/>
    <lineage>
        <taxon>Bacteria</taxon>
        <taxon>Pseudomonadati</taxon>
        <taxon>Pseudomonadota</taxon>
        <taxon>Gammaproteobacteria</taxon>
        <taxon>Lysobacterales</taxon>
        <taxon>Lysobacteraceae</taxon>
        <taxon>Luteimonas</taxon>
    </lineage>
</organism>
<comment type="similarity">
    <text evidence="1">Belongs to the acetyltransferase family.</text>
</comment>
<comment type="caution">
    <text evidence="5">The sequence shown here is derived from an EMBL/GenBank/DDBJ whole genome shotgun (WGS) entry which is preliminary data.</text>
</comment>
<dbReference type="SUPFAM" id="SSF55729">
    <property type="entry name" value="Acyl-CoA N-acyltransferases (Nat)"/>
    <property type="match status" value="1"/>
</dbReference>
<protein>
    <submittedName>
        <fullName evidence="5">GNAT family N-acetyltransferase</fullName>
    </submittedName>
</protein>
<dbReference type="PANTHER" id="PTHR10545">
    <property type="entry name" value="DIAMINE N-ACETYLTRANSFERASE"/>
    <property type="match status" value="1"/>
</dbReference>
<dbReference type="RefSeq" id="WP_133322674.1">
    <property type="nucleotide sequence ID" value="NZ_SMTF01000011.1"/>
</dbReference>
<keyword evidence="2 5" id="KW-0808">Transferase</keyword>
<dbReference type="Gene3D" id="3.40.630.30">
    <property type="match status" value="1"/>
</dbReference>
<accession>A0A4R5TKF5</accession>
<dbReference type="CDD" id="cd04301">
    <property type="entry name" value="NAT_SF"/>
    <property type="match status" value="1"/>
</dbReference>
<dbReference type="InterPro" id="IPR051016">
    <property type="entry name" value="Diverse_Substrate_AcTransf"/>
</dbReference>
<dbReference type="InterPro" id="IPR016181">
    <property type="entry name" value="Acyl_CoA_acyltransferase"/>
</dbReference>
<sequence length="164" mass="18003">MEETRIQLRPATRADVPTILALIRGLADYEKLAHEVEADEDGLADTLFGTRPGAEVVIAEADGHAAGFALFFHNYSTFLARPGLYLEDLFVLPAYRGRGIGRALMVHLARLALERGCGRFEWSVLDWNVPAIGFYRSLGAVGMDEWTVQRVSGEALQRLADAAA</sequence>
<gene>
    <name evidence="5" type="ORF">E2F46_12845</name>
</gene>
<dbReference type="PANTHER" id="PTHR10545:SF29">
    <property type="entry name" value="GH14572P-RELATED"/>
    <property type="match status" value="1"/>
</dbReference>